<accession>A0AAN9MRG9</accession>
<dbReference type="Proteomes" id="UP001367508">
    <property type="component" value="Unassembled WGS sequence"/>
</dbReference>
<dbReference type="EMBL" id="JAYMYQ010000001">
    <property type="protein sequence ID" value="KAK7359610.1"/>
    <property type="molecule type" value="Genomic_DNA"/>
</dbReference>
<comment type="caution">
    <text evidence="2">The sequence shown here is derived from an EMBL/GenBank/DDBJ whole genome shotgun (WGS) entry which is preliminary data.</text>
</comment>
<name>A0AAN9MRG9_CANGL</name>
<dbReference type="AlphaFoldDB" id="A0AAN9MRG9"/>
<feature type="region of interest" description="Disordered" evidence="1">
    <location>
        <begin position="1"/>
        <end position="31"/>
    </location>
</feature>
<keyword evidence="3" id="KW-1185">Reference proteome</keyword>
<reference evidence="2 3" key="1">
    <citation type="submission" date="2024-01" db="EMBL/GenBank/DDBJ databases">
        <title>The genomes of 5 underutilized Papilionoideae crops provide insights into root nodulation and disease resistanc.</title>
        <authorList>
            <person name="Jiang F."/>
        </authorList>
    </citation>
    <scope>NUCLEOTIDE SEQUENCE [LARGE SCALE GENOMIC DNA]</scope>
    <source>
        <strain evidence="2">LVBAO_FW01</strain>
        <tissue evidence="2">Leaves</tissue>
    </source>
</reference>
<proteinExistence type="predicted"/>
<evidence type="ECO:0000256" key="1">
    <source>
        <dbReference type="SAM" id="MobiDB-lite"/>
    </source>
</evidence>
<evidence type="ECO:0000313" key="3">
    <source>
        <dbReference type="Proteomes" id="UP001367508"/>
    </source>
</evidence>
<protein>
    <submittedName>
        <fullName evidence="2">Uncharacterized protein</fullName>
    </submittedName>
</protein>
<sequence>MWPLYSQKNSSNSTKIQNESSNSRTTPATLQTKSVVSTCHCCCVLKKLLRKLKRHRHPSFQCRYDPLSYSLNFDTTGCGTLLDEDYYKYYAFSSSDKDGYHPQILTVEGANV</sequence>
<evidence type="ECO:0000313" key="2">
    <source>
        <dbReference type="EMBL" id="KAK7359610.1"/>
    </source>
</evidence>
<organism evidence="2 3">
    <name type="scientific">Canavalia gladiata</name>
    <name type="common">Sword bean</name>
    <name type="synonym">Dolichos gladiatus</name>
    <dbReference type="NCBI Taxonomy" id="3824"/>
    <lineage>
        <taxon>Eukaryota</taxon>
        <taxon>Viridiplantae</taxon>
        <taxon>Streptophyta</taxon>
        <taxon>Embryophyta</taxon>
        <taxon>Tracheophyta</taxon>
        <taxon>Spermatophyta</taxon>
        <taxon>Magnoliopsida</taxon>
        <taxon>eudicotyledons</taxon>
        <taxon>Gunneridae</taxon>
        <taxon>Pentapetalae</taxon>
        <taxon>rosids</taxon>
        <taxon>fabids</taxon>
        <taxon>Fabales</taxon>
        <taxon>Fabaceae</taxon>
        <taxon>Papilionoideae</taxon>
        <taxon>50 kb inversion clade</taxon>
        <taxon>NPAAA clade</taxon>
        <taxon>indigoferoid/millettioid clade</taxon>
        <taxon>Phaseoleae</taxon>
        <taxon>Canavalia</taxon>
    </lineage>
</organism>
<gene>
    <name evidence="2" type="ORF">VNO77_01571</name>
</gene>